<accession>A0AAV0MJZ0</accession>
<feature type="repeat" description="PPR" evidence="3">
    <location>
        <begin position="126"/>
        <end position="160"/>
    </location>
</feature>
<sequence>MEVPLLRYHCLSRDQIRSNCGFPSSSDHRSLFPGYRSSIYEGIWRKPFGRFRCASSLNPGLKPRPIPIPTRIDNDVNEIVEFDDARMKKPSASLCSQIEKLVLCGRYRQALDLFEIFELEGGFDVDGDTYDALIRACIGLRSVRGVKRIYHYMKSNGFEPDLYMRNRVLLMHIKSGLMEEARLLFDEMPEKNLVSWTTIMGGLLDIGEYLEAFRLFLLMWEDFSEGDPRLFSTTIRACTGLGSVSIGKQLHACMLKMGAVHNIFISCSLIDMYSKCGAIEDARFIFEDMPEKTTVGWNTMITGYALHGYSEEAVDMFFQMSDSGVKMDHFTISLIVRVCARLASLDYAKQAHAALYRQNFGSDMVANTTLVDLYSKWGRIEYARHVFEQMPCKNVLSWNALISGYSNRGQGSEAIELFDRMIHEKMRPTHITFHAVLSACCYSDLSVQGWEIFKSMETDHGIKPRAMHYAIMIELLGRDGLIDEAFALLRGAPFNPTVNMWAALVTACRMEENLELGRYAAEKLYGMEPEKLNNYIVLLNIYKSSSGSSKEAAAAILNTIRRKGMNILPACSWIEVGRRVHVLHFGDKSHPQSKEVHEKVDELIKQISKHGYAPGEKTVLPDVDEIDQKKKLGYHSEMLAVGLGVMSSPWWKQLQVVQGHRICGDCHEAIKLISMLKRREIIVRDASRFHHFSDGHCSCGDYW</sequence>
<evidence type="ECO:0000313" key="5">
    <source>
        <dbReference type="EMBL" id="CAI0446446.1"/>
    </source>
</evidence>
<dbReference type="PANTHER" id="PTHR47926:SF434">
    <property type="entry name" value="PENTATRICOPEPTIDE REPEAT SUPERFAMILY PROTEIN"/>
    <property type="match status" value="1"/>
</dbReference>
<evidence type="ECO:0000313" key="6">
    <source>
        <dbReference type="Proteomes" id="UP001154282"/>
    </source>
</evidence>
<dbReference type="Proteomes" id="UP001154282">
    <property type="component" value="Unassembled WGS sequence"/>
</dbReference>
<dbReference type="FunFam" id="1.25.40.10:FF:001675">
    <property type="entry name" value="Pentatricopeptide repeat-containing protein chloroplastic"/>
    <property type="match status" value="1"/>
</dbReference>
<feature type="repeat" description="PPR" evidence="3">
    <location>
        <begin position="394"/>
        <end position="428"/>
    </location>
</feature>
<dbReference type="Pfam" id="PF13041">
    <property type="entry name" value="PPR_2"/>
    <property type="match status" value="2"/>
</dbReference>
<dbReference type="AlphaFoldDB" id="A0AAV0MJZ0"/>
<dbReference type="InterPro" id="IPR002885">
    <property type="entry name" value="PPR_rpt"/>
</dbReference>
<dbReference type="NCBIfam" id="TIGR00756">
    <property type="entry name" value="PPR"/>
    <property type="match status" value="4"/>
</dbReference>
<evidence type="ECO:0000256" key="2">
    <source>
        <dbReference type="ARBA" id="ARBA00022737"/>
    </source>
</evidence>
<dbReference type="EMBL" id="CAMGYJ010000007">
    <property type="protein sequence ID" value="CAI0446446.1"/>
    <property type="molecule type" value="Genomic_DNA"/>
</dbReference>
<dbReference type="FunFam" id="1.25.40.10:FF:000090">
    <property type="entry name" value="Pentatricopeptide repeat-containing protein, chloroplastic"/>
    <property type="match status" value="1"/>
</dbReference>
<feature type="repeat" description="PPR" evidence="3">
    <location>
        <begin position="293"/>
        <end position="327"/>
    </location>
</feature>
<dbReference type="Pfam" id="PF20430">
    <property type="entry name" value="Eplus_motif"/>
    <property type="match status" value="1"/>
</dbReference>
<dbReference type="FunFam" id="1.25.40.10:FF:000344">
    <property type="entry name" value="Pentatricopeptide repeat-containing protein"/>
    <property type="match status" value="1"/>
</dbReference>
<keyword evidence="6" id="KW-1185">Reference proteome</keyword>
<dbReference type="GO" id="GO:0003723">
    <property type="term" value="F:RNA binding"/>
    <property type="evidence" value="ECO:0007669"/>
    <property type="project" value="InterPro"/>
</dbReference>
<dbReference type="Gene3D" id="1.25.40.10">
    <property type="entry name" value="Tetratricopeptide repeat domain"/>
    <property type="match status" value="3"/>
</dbReference>
<organism evidence="5 6">
    <name type="scientific">Linum tenue</name>
    <dbReference type="NCBI Taxonomy" id="586396"/>
    <lineage>
        <taxon>Eukaryota</taxon>
        <taxon>Viridiplantae</taxon>
        <taxon>Streptophyta</taxon>
        <taxon>Embryophyta</taxon>
        <taxon>Tracheophyta</taxon>
        <taxon>Spermatophyta</taxon>
        <taxon>Magnoliopsida</taxon>
        <taxon>eudicotyledons</taxon>
        <taxon>Gunneridae</taxon>
        <taxon>Pentapetalae</taxon>
        <taxon>rosids</taxon>
        <taxon>fabids</taxon>
        <taxon>Malpighiales</taxon>
        <taxon>Linaceae</taxon>
        <taxon>Linum</taxon>
    </lineage>
</organism>
<dbReference type="InterPro" id="IPR011990">
    <property type="entry name" value="TPR-like_helical_dom_sf"/>
</dbReference>
<comment type="caution">
    <text evidence="5">The sequence shown here is derived from an EMBL/GenBank/DDBJ whole genome shotgun (WGS) entry which is preliminary data.</text>
</comment>
<dbReference type="Pfam" id="PF20431">
    <property type="entry name" value="E_motif"/>
    <property type="match status" value="1"/>
</dbReference>
<reference evidence="5" key="1">
    <citation type="submission" date="2022-08" db="EMBL/GenBank/DDBJ databases">
        <authorList>
            <person name="Gutierrez-Valencia J."/>
        </authorList>
    </citation>
    <scope>NUCLEOTIDE SEQUENCE</scope>
</reference>
<evidence type="ECO:0000259" key="4">
    <source>
        <dbReference type="Pfam" id="PF14432"/>
    </source>
</evidence>
<dbReference type="Pfam" id="PF14432">
    <property type="entry name" value="DYW_deaminase"/>
    <property type="match status" value="1"/>
</dbReference>
<gene>
    <name evidence="5" type="ORF">LITE_LOCUS29019</name>
</gene>
<protein>
    <recommendedName>
        <fullName evidence="4">DYW domain-containing protein</fullName>
    </recommendedName>
</protein>
<dbReference type="InterPro" id="IPR032867">
    <property type="entry name" value="DYW_dom"/>
</dbReference>
<dbReference type="GO" id="GO:0008270">
    <property type="term" value="F:zinc ion binding"/>
    <property type="evidence" value="ECO:0007669"/>
    <property type="project" value="InterPro"/>
</dbReference>
<dbReference type="Pfam" id="PF13812">
    <property type="entry name" value="PPR_3"/>
    <property type="match status" value="1"/>
</dbReference>
<dbReference type="InterPro" id="IPR046960">
    <property type="entry name" value="PPR_At4g14850-like_plant"/>
</dbReference>
<dbReference type="GO" id="GO:0009451">
    <property type="term" value="P:RNA modification"/>
    <property type="evidence" value="ECO:0007669"/>
    <property type="project" value="InterPro"/>
</dbReference>
<dbReference type="PROSITE" id="PS51375">
    <property type="entry name" value="PPR"/>
    <property type="match status" value="4"/>
</dbReference>
<evidence type="ECO:0000256" key="1">
    <source>
        <dbReference type="ARBA" id="ARBA00006643"/>
    </source>
</evidence>
<dbReference type="InterPro" id="IPR046848">
    <property type="entry name" value="E_motif"/>
</dbReference>
<proteinExistence type="inferred from homology"/>
<evidence type="ECO:0000256" key="3">
    <source>
        <dbReference type="PROSITE-ProRule" id="PRU00708"/>
    </source>
</evidence>
<dbReference type="PANTHER" id="PTHR47926">
    <property type="entry name" value="PENTATRICOPEPTIDE REPEAT-CONTAINING PROTEIN"/>
    <property type="match status" value="1"/>
</dbReference>
<dbReference type="Pfam" id="PF01535">
    <property type="entry name" value="PPR"/>
    <property type="match status" value="4"/>
</dbReference>
<feature type="domain" description="DYW" evidence="4">
    <location>
        <begin position="611"/>
        <end position="703"/>
    </location>
</feature>
<dbReference type="InterPro" id="IPR046849">
    <property type="entry name" value="E2_motif"/>
</dbReference>
<feature type="repeat" description="PPR" evidence="3">
    <location>
        <begin position="161"/>
        <end position="195"/>
    </location>
</feature>
<name>A0AAV0MJZ0_9ROSI</name>
<keyword evidence="2" id="KW-0677">Repeat</keyword>
<comment type="similarity">
    <text evidence="1">Belongs to the PPR family. PCMP-H subfamily.</text>
</comment>